<evidence type="ECO:0000313" key="3">
    <source>
        <dbReference type="EMBL" id="NKY20726.1"/>
    </source>
</evidence>
<dbReference type="Pfam" id="PF00215">
    <property type="entry name" value="OMPdecase"/>
    <property type="match status" value="1"/>
</dbReference>
<dbReference type="GO" id="GO:0006207">
    <property type="term" value="P:'de novo' pyrimidine nucleobase biosynthetic process"/>
    <property type="evidence" value="ECO:0007669"/>
    <property type="project" value="InterPro"/>
</dbReference>
<evidence type="ECO:0000259" key="2">
    <source>
        <dbReference type="SMART" id="SM00934"/>
    </source>
</evidence>
<accession>A0A846X8E0</accession>
<dbReference type="InterPro" id="IPR001754">
    <property type="entry name" value="OMPdeCOase_dom"/>
</dbReference>
<dbReference type="RefSeq" id="WP_168547651.1">
    <property type="nucleotide sequence ID" value="NZ_BAAAKS010000042.1"/>
</dbReference>
<dbReference type="AlphaFoldDB" id="A0A846X8E0"/>
<dbReference type="InterPro" id="IPR011060">
    <property type="entry name" value="RibuloseP-bd_barrel"/>
</dbReference>
<evidence type="ECO:0000256" key="1">
    <source>
        <dbReference type="ARBA" id="ARBA00023239"/>
    </source>
</evidence>
<dbReference type="SUPFAM" id="SSF51366">
    <property type="entry name" value="Ribulose-phoshate binding barrel"/>
    <property type="match status" value="1"/>
</dbReference>
<gene>
    <name evidence="3" type="ORF">HF999_20425</name>
</gene>
<dbReference type="SMART" id="SM00934">
    <property type="entry name" value="OMPdecase"/>
    <property type="match status" value="1"/>
</dbReference>
<dbReference type="GO" id="GO:0033982">
    <property type="term" value="F:3-dehydro-L-gulonate-6-phosphate decarboxylase activity"/>
    <property type="evidence" value="ECO:0007669"/>
    <property type="project" value="TreeGrafter"/>
</dbReference>
<organism evidence="3 4">
    <name type="scientific">Tsukamurella spumae</name>
    <dbReference type="NCBI Taxonomy" id="44753"/>
    <lineage>
        <taxon>Bacteria</taxon>
        <taxon>Bacillati</taxon>
        <taxon>Actinomycetota</taxon>
        <taxon>Actinomycetes</taxon>
        <taxon>Mycobacteriales</taxon>
        <taxon>Tsukamurellaceae</taxon>
        <taxon>Tsukamurella</taxon>
    </lineage>
</organism>
<dbReference type="PANTHER" id="PTHR35039:SF3">
    <property type="entry name" value="3-KETO-L-GULONATE-6-PHOSPHATE DECARBOXYLASE SGBH-RELATED"/>
    <property type="match status" value="1"/>
</dbReference>
<reference evidence="3 4" key="1">
    <citation type="submission" date="2020-04" db="EMBL/GenBank/DDBJ databases">
        <title>MicrobeNet Type strains.</title>
        <authorList>
            <person name="Nicholson A.C."/>
        </authorList>
    </citation>
    <scope>NUCLEOTIDE SEQUENCE [LARGE SCALE GENOMIC DNA]</scope>
    <source>
        <strain evidence="3 4">DSM 44113</strain>
    </source>
</reference>
<dbReference type="Gene3D" id="3.20.20.70">
    <property type="entry name" value="Aldolase class I"/>
    <property type="match status" value="1"/>
</dbReference>
<feature type="domain" description="Orotidine 5'-phosphate decarboxylase" evidence="2">
    <location>
        <begin position="2"/>
        <end position="203"/>
    </location>
</feature>
<proteinExistence type="predicted"/>
<keyword evidence="4" id="KW-1185">Reference proteome</keyword>
<dbReference type="GO" id="GO:0019854">
    <property type="term" value="P:L-ascorbic acid catabolic process"/>
    <property type="evidence" value="ECO:0007669"/>
    <property type="project" value="TreeGrafter"/>
</dbReference>
<evidence type="ECO:0000313" key="4">
    <source>
        <dbReference type="Proteomes" id="UP000582646"/>
    </source>
</evidence>
<keyword evidence="1" id="KW-0456">Lyase</keyword>
<dbReference type="InterPro" id="IPR013785">
    <property type="entry name" value="Aldolase_TIM"/>
</dbReference>
<protein>
    <recommendedName>
        <fullName evidence="2">Orotidine 5'-phosphate decarboxylase domain-containing protein</fullName>
    </recommendedName>
</protein>
<comment type="caution">
    <text evidence="3">The sequence shown here is derived from an EMBL/GenBank/DDBJ whole genome shotgun (WGS) entry which is preliminary data.</text>
</comment>
<name>A0A846X8E0_9ACTN</name>
<dbReference type="GO" id="GO:0004590">
    <property type="term" value="F:orotidine-5'-phosphate decarboxylase activity"/>
    <property type="evidence" value="ECO:0007669"/>
    <property type="project" value="InterPro"/>
</dbReference>
<dbReference type="PANTHER" id="PTHR35039">
    <property type="entry name" value="3-KETO-L-GULONATE-6-PHOSPHATE DECARBOXYLASE SGBH-RELATED"/>
    <property type="match status" value="1"/>
</dbReference>
<sequence>MQVQLALDLLDPEQALSVVEQVHDVVDIIEVGTSLLKLSGIAIVDQIREIAPDAPIFVDAKIIDGPQREADLMAECAPRYYSMLAVAADTAVSRVLETAGRTGSEVVFDLQSVADPARRAQELVALGATALCVHKNTDHGGAPADSFADVLAVRAAGATKVSVAGGISTQSLPLIDVAVAPDIVIIGGAILAAPDPRAAALEFRALATGSPSTLQSTQ</sequence>
<dbReference type="Proteomes" id="UP000582646">
    <property type="component" value="Unassembled WGS sequence"/>
</dbReference>
<dbReference type="EMBL" id="JAAXOQ010000041">
    <property type="protein sequence ID" value="NKY20726.1"/>
    <property type="molecule type" value="Genomic_DNA"/>
</dbReference>